<dbReference type="InterPro" id="IPR008271">
    <property type="entry name" value="Ser/Thr_kinase_AS"/>
</dbReference>
<gene>
    <name evidence="8" type="ORF">PGLA1383_LOCUS8700</name>
</gene>
<dbReference type="SMART" id="SM00220">
    <property type="entry name" value="S_TKc"/>
    <property type="match status" value="1"/>
</dbReference>
<dbReference type="CDD" id="cd14016">
    <property type="entry name" value="STKc_CK1"/>
    <property type="match status" value="1"/>
</dbReference>
<dbReference type="SUPFAM" id="SSF56112">
    <property type="entry name" value="Protein kinase-like (PK-like)"/>
    <property type="match status" value="1"/>
</dbReference>
<evidence type="ECO:0000256" key="3">
    <source>
        <dbReference type="ARBA" id="ARBA00022840"/>
    </source>
</evidence>
<dbReference type="AlphaFoldDB" id="A0A813DMS6"/>
<feature type="domain" description="Protein kinase" evidence="7">
    <location>
        <begin position="10"/>
        <end position="274"/>
    </location>
</feature>
<evidence type="ECO:0000313" key="9">
    <source>
        <dbReference type="Proteomes" id="UP000654075"/>
    </source>
</evidence>
<sequence>MEGKTVGGRYLLTKLLGSGSFGQIYIAKDPRGGDGEVAVKLEIKETKHPQLVYEAKLLKLLQGAPGVAEVYYYGIEAEHTVMVMELMGPSLEDVFNLCRRRLSLKSTLMLADQMLLRIEYFHSRHYIHRDIKPDNFLIGRSQKSNIVYIIDFGLAKKFRSPSTLVHGPYRENKNLTGTARYASLNAHLGLEQSRRDDLEAIGYVLVYFLKGSLPWQGIKAEGKQDKYSAIMEKKLNTPFTELCQGMPDEFATFLSYTRNLRFDEDPDYRYMRWLFQNLFHQQRLKNDGCFDWNVVKGRPQWQVNELKAERLQAAAMRNVAGSMTDYSQPSNRAATDVVLSIPSEPG</sequence>
<dbReference type="OrthoDB" id="5800476at2759"/>
<feature type="binding site" evidence="5">
    <location>
        <position position="40"/>
    </location>
    <ligand>
        <name>ATP</name>
        <dbReference type="ChEBI" id="CHEBI:30616"/>
    </ligand>
</feature>
<comment type="similarity">
    <text evidence="6">Belongs to the protein kinase superfamily.</text>
</comment>
<evidence type="ECO:0000256" key="6">
    <source>
        <dbReference type="RuleBase" id="RU000304"/>
    </source>
</evidence>
<dbReference type="PANTHER" id="PTHR11909">
    <property type="entry name" value="CASEIN KINASE-RELATED"/>
    <property type="match status" value="1"/>
</dbReference>
<dbReference type="PROSITE" id="PS00107">
    <property type="entry name" value="PROTEIN_KINASE_ATP"/>
    <property type="match status" value="1"/>
</dbReference>
<dbReference type="InterPro" id="IPR000719">
    <property type="entry name" value="Prot_kinase_dom"/>
</dbReference>
<dbReference type="Pfam" id="PF00069">
    <property type="entry name" value="Pkinase"/>
    <property type="match status" value="1"/>
</dbReference>
<keyword evidence="6" id="KW-0723">Serine/threonine-protein kinase</keyword>
<dbReference type="InterPro" id="IPR011009">
    <property type="entry name" value="Kinase-like_dom_sf"/>
</dbReference>
<evidence type="ECO:0000256" key="4">
    <source>
        <dbReference type="ARBA" id="ARBA00023860"/>
    </source>
</evidence>
<dbReference type="Proteomes" id="UP000654075">
    <property type="component" value="Unassembled WGS sequence"/>
</dbReference>
<evidence type="ECO:0000256" key="2">
    <source>
        <dbReference type="ARBA" id="ARBA00022741"/>
    </source>
</evidence>
<accession>A0A813DMS6</accession>
<dbReference type="FunFam" id="1.10.510.10:FF:000596">
    <property type="entry name" value="CK1 family protein kinase"/>
    <property type="match status" value="1"/>
</dbReference>
<keyword evidence="6" id="KW-0808">Transferase</keyword>
<keyword evidence="9" id="KW-1185">Reference proteome</keyword>
<dbReference type="Gene3D" id="1.10.510.10">
    <property type="entry name" value="Transferase(Phosphotransferase) domain 1"/>
    <property type="match status" value="1"/>
</dbReference>
<dbReference type="GO" id="GO:0005524">
    <property type="term" value="F:ATP binding"/>
    <property type="evidence" value="ECO:0007669"/>
    <property type="project" value="UniProtKB-UniRule"/>
</dbReference>
<dbReference type="GO" id="GO:0004674">
    <property type="term" value="F:protein serine/threonine kinase activity"/>
    <property type="evidence" value="ECO:0007669"/>
    <property type="project" value="UniProtKB-KW"/>
</dbReference>
<dbReference type="InterPro" id="IPR017441">
    <property type="entry name" value="Protein_kinase_ATP_BS"/>
</dbReference>
<organism evidence="8 9">
    <name type="scientific">Polarella glacialis</name>
    <name type="common">Dinoflagellate</name>
    <dbReference type="NCBI Taxonomy" id="89957"/>
    <lineage>
        <taxon>Eukaryota</taxon>
        <taxon>Sar</taxon>
        <taxon>Alveolata</taxon>
        <taxon>Dinophyceae</taxon>
        <taxon>Suessiales</taxon>
        <taxon>Suessiaceae</taxon>
        <taxon>Polarella</taxon>
    </lineage>
</organism>
<evidence type="ECO:0000259" key="7">
    <source>
        <dbReference type="PROSITE" id="PS50011"/>
    </source>
</evidence>
<dbReference type="PROSITE" id="PS00108">
    <property type="entry name" value="PROTEIN_KINASE_ST"/>
    <property type="match status" value="1"/>
</dbReference>
<protein>
    <recommendedName>
        <fullName evidence="4">Casein kinase I</fullName>
        <ecNumber evidence="1">2.7.11.1</ecNumber>
    </recommendedName>
</protein>
<keyword evidence="3 5" id="KW-0067">ATP-binding</keyword>
<dbReference type="EMBL" id="CAJNNV010003996">
    <property type="protein sequence ID" value="CAE8589971.1"/>
    <property type="molecule type" value="Genomic_DNA"/>
</dbReference>
<keyword evidence="6" id="KW-0418">Kinase</keyword>
<proteinExistence type="inferred from homology"/>
<dbReference type="EC" id="2.7.11.1" evidence="1"/>
<comment type="caution">
    <text evidence="8">The sequence shown here is derived from an EMBL/GenBank/DDBJ whole genome shotgun (WGS) entry which is preliminary data.</text>
</comment>
<evidence type="ECO:0000313" key="8">
    <source>
        <dbReference type="EMBL" id="CAE8589971.1"/>
    </source>
</evidence>
<name>A0A813DMS6_POLGL</name>
<evidence type="ECO:0000256" key="5">
    <source>
        <dbReference type="PROSITE-ProRule" id="PRU10141"/>
    </source>
</evidence>
<reference evidence="8" key="1">
    <citation type="submission" date="2021-02" db="EMBL/GenBank/DDBJ databases">
        <authorList>
            <person name="Dougan E. K."/>
            <person name="Rhodes N."/>
            <person name="Thang M."/>
            <person name="Chan C."/>
        </authorList>
    </citation>
    <scope>NUCLEOTIDE SEQUENCE</scope>
</reference>
<evidence type="ECO:0000256" key="1">
    <source>
        <dbReference type="ARBA" id="ARBA00012513"/>
    </source>
</evidence>
<dbReference type="InterPro" id="IPR050235">
    <property type="entry name" value="CK1_Ser-Thr_kinase"/>
</dbReference>
<dbReference type="PROSITE" id="PS50011">
    <property type="entry name" value="PROTEIN_KINASE_DOM"/>
    <property type="match status" value="1"/>
</dbReference>
<keyword evidence="2 5" id="KW-0547">Nucleotide-binding</keyword>